<name>A0A0A0YPT2_9CAUD</name>
<dbReference type="KEGG" id="vg:24724542"/>
<reference evidence="1 2" key="1">
    <citation type="journal article" date="2015" name="Genome Announc.">
        <title>Complete Genome Sequence of Enterotoxigenic Escherichia coli N4-Like Podophage Pollock.</title>
        <authorList>
            <person name="Patel R.S."/>
            <person name="Lessor L.E."/>
            <person name="Hernandez A.C."/>
            <person name="Kuty Everett G.F."/>
        </authorList>
    </citation>
    <scope>NUCLEOTIDE SEQUENCE [LARGE SCALE GENOMIC DNA]</scope>
</reference>
<proteinExistence type="predicted"/>
<dbReference type="GeneID" id="24724542"/>
<evidence type="ECO:0000313" key="2">
    <source>
        <dbReference type="Proteomes" id="UP000030324"/>
    </source>
</evidence>
<dbReference type="RefSeq" id="YP_009152106.1">
    <property type="nucleotide sequence ID" value="NC_027381.1"/>
</dbReference>
<dbReference type="Proteomes" id="UP000030324">
    <property type="component" value="Segment"/>
</dbReference>
<dbReference type="OrthoDB" id="25818at10239"/>
<sequence length="52" mass="6091">MRKSLIMGTKADVIKMKAKRQMYKTVTFAERYSTSEPVNRIVTFNHPILKTM</sequence>
<keyword evidence="2" id="KW-1185">Reference proteome</keyword>
<gene>
    <name evidence="1" type="ORF">CPT_Pollock5</name>
</gene>
<evidence type="ECO:0000313" key="1">
    <source>
        <dbReference type="EMBL" id="AIX12364.1"/>
    </source>
</evidence>
<protein>
    <submittedName>
        <fullName evidence="1">Uncharacterized protein</fullName>
    </submittedName>
</protein>
<organism evidence="1 2">
    <name type="scientific">Escherichia phage Pollock</name>
    <dbReference type="NCBI Taxonomy" id="1540097"/>
    <lineage>
        <taxon>Viruses</taxon>
        <taxon>Duplodnaviria</taxon>
        <taxon>Heunggongvirae</taxon>
        <taxon>Uroviricota</taxon>
        <taxon>Caudoviricetes</taxon>
        <taxon>Schitoviridae</taxon>
        <taxon>Humphriesvirinae</taxon>
        <taxon>Pollockvirus</taxon>
        <taxon>Pollockvirus pollock</taxon>
    </lineage>
</organism>
<dbReference type="EMBL" id="KM236242">
    <property type="protein sequence ID" value="AIX12364.1"/>
    <property type="molecule type" value="Genomic_DNA"/>
</dbReference>
<accession>A0A0A0YPT2</accession>